<evidence type="ECO:0000313" key="1">
    <source>
        <dbReference type="EMBL" id="VDG75788.1"/>
    </source>
</evidence>
<comment type="caution">
    <text evidence="1">The sequence shown here is derived from an EMBL/GenBank/DDBJ whole genome shotgun (WGS) entry which is preliminary data.</text>
</comment>
<gene>
    <name evidence="1" type="ORF">NCTC10327_00473</name>
</gene>
<accession>A0A7Z8Y7V4</accession>
<name>A0A7Z8Y7V4_9ACTO</name>
<protein>
    <submittedName>
        <fullName evidence="1">Uncharacterized protein</fullName>
    </submittedName>
</protein>
<sequence>MTKTRADLFRKLSNDLTGPLGLAVTRKPEKKKTASGRVSIGEIYARSAGRSKLQTLARKIDLAIYETSTWTAMVATLKEMGVSVTQRGKNIVFHDPKLLRRPVRGSRLGVAFTESAIMTRLGREAVSEFVLQPSLIEKVDKQRVKVRVPGASPPTFMIVSSDAINSHGQTSRMFLPQTLPVTLIDKRGAYAGTYNPEDLYQWFTRPNLDPLATSAPIVTRGLTTRQQAYYRLIDRKVEALRDDAAVINIVSDYRLTAPEEKPDFVAALRTRITALRTETSSLVLTRQKLADRNENTDAIDEDLATHARDAARLEKALKQINPPERKHSR</sequence>
<reference evidence="1 2" key="1">
    <citation type="submission" date="2018-11" db="EMBL/GenBank/DDBJ databases">
        <authorList>
            <consortium name="Pathogen Informatics"/>
        </authorList>
    </citation>
    <scope>NUCLEOTIDE SEQUENCE [LARGE SCALE GENOMIC DNA]</scope>
    <source>
        <strain evidence="1 2">NCTC10327</strain>
    </source>
</reference>
<evidence type="ECO:0000313" key="2">
    <source>
        <dbReference type="Proteomes" id="UP000269974"/>
    </source>
</evidence>
<dbReference type="EMBL" id="UYIO01000001">
    <property type="protein sequence ID" value="VDG75788.1"/>
    <property type="molecule type" value="Genomic_DNA"/>
</dbReference>
<organism evidence="1 2">
    <name type="scientific">Actinobaculum suis</name>
    <dbReference type="NCBI Taxonomy" id="1657"/>
    <lineage>
        <taxon>Bacteria</taxon>
        <taxon>Bacillati</taxon>
        <taxon>Actinomycetota</taxon>
        <taxon>Actinomycetes</taxon>
        <taxon>Actinomycetales</taxon>
        <taxon>Actinomycetaceae</taxon>
        <taxon>Actinobaculum</taxon>
    </lineage>
</organism>
<dbReference type="Proteomes" id="UP000269974">
    <property type="component" value="Unassembled WGS sequence"/>
</dbReference>
<proteinExistence type="predicted"/>
<dbReference type="AlphaFoldDB" id="A0A7Z8Y7V4"/>